<proteinExistence type="predicted"/>
<accession>V6M537</accession>
<comment type="caution">
    <text evidence="1">The sequence shown here is derived from an EMBL/GenBank/DDBJ whole genome shotgun (WGS) entry which is preliminary data.</text>
</comment>
<protein>
    <submittedName>
        <fullName evidence="1">Uncharacterized protein</fullName>
    </submittedName>
</protein>
<evidence type="ECO:0000313" key="1">
    <source>
        <dbReference type="EMBL" id="EST52990.1"/>
    </source>
</evidence>
<name>V6M537_9BACL</name>
<dbReference type="AlphaFoldDB" id="V6M537"/>
<sequence length="49" mass="5335">MKNREESRLADDVLQSQAEFPAVGTPINPLADGWMFADGELLSEPGDSE</sequence>
<evidence type="ECO:0000313" key="2">
    <source>
        <dbReference type="Proteomes" id="UP000017973"/>
    </source>
</evidence>
<keyword evidence="2" id="KW-1185">Reference proteome</keyword>
<dbReference type="STRING" id="1408254.T458_18945"/>
<dbReference type="RefSeq" id="WP_023557627.1">
    <property type="nucleotide sequence ID" value="NZ_KI629785.1"/>
</dbReference>
<gene>
    <name evidence="1" type="ORF">T458_18945</name>
</gene>
<dbReference type="HOGENOM" id="CLU_3133079_0_0_9"/>
<dbReference type="PATRIC" id="fig|1408254.3.peg.3727"/>
<organism evidence="1 2">
    <name type="scientific">Brevibacillus panacihumi W25</name>
    <dbReference type="NCBI Taxonomy" id="1408254"/>
    <lineage>
        <taxon>Bacteria</taxon>
        <taxon>Bacillati</taxon>
        <taxon>Bacillota</taxon>
        <taxon>Bacilli</taxon>
        <taxon>Bacillales</taxon>
        <taxon>Paenibacillaceae</taxon>
        <taxon>Brevibacillus</taxon>
    </lineage>
</organism>
<dbReference type="EMBL" id="AYJU01000017">
    <property type="protein sequence ID" value="EST52990.1"/>
    <property type="molecule type" value="Genomic_DNA"/>
</dbReference>
<reference evidence="1 2" key="1">
    <citation type="journal article" date="2014" name="Genome Announc.">
        <title>Draft Genome Sequence of Brevibacillus panacihumi Strain W25, a Halotolerant Hydrocarbon-Degrading Bacterium.</title>
        <authorList>
            <person name="Wang X."/>
            <person name="Jin D."/>
            <person name="Zhou L."/>
            <person name="Wu L."/>
            <person name="An W."/>
            <person name="Chen Y."/>
            <person name="Zhao L."/>
        </authorList>
    </citation>
    <scope>NUCLEOTIDE SEQUENCE [LARGE SCALE GENOMIC DNA]</scope>
    <source>
        <strain evidence="1 2">W25</strain>
    </source>
</reference>
<dbReference type="Proteomes" id="UP000017973">
    <property type="component" value="Unassembled WGS sequence"/>
</dbReference>